<keyword evidence="2" id="KW-0472">Membrane</keyword>
<evidence type="ECO:0000313" key="3">
    <source>
        <dbReference type="EMBL" id="POH70065.1"/>
    </source>
</evidence>
<feature type="region of interest" description="Disordered" evidence="1">
    <location>
        <begin position="108"/>
        <end position="152"/>
    </location>
</feature>
<dbReference type="AlphaFoldDB" id="A0A2S3ZMC3"/>
<gene>
    <name evidence="3" type="ORF">C3B61_00100</name>
</gene>
<protein>
    <submittedName>
        <fullName evidence="3">Uncharacterized protein</fullName>
    </submittedName>
</protein>
<feature type="transmembrane region" description="Helical" evidence="2">
    <location>
        <begin position="159"/>
        <end position="180"/>
    </location>
</feature>
<evidence type="ECO:0000256" key="2">
    <source>
        <dbReference type="SAM" id="Phobius"/>
    </source>
</evidence>
<keyword evidence="4" id="KW-1185">Reference proteome</keyword>
<evidence type="ECO:0000256" key="1">
    <source>
        <dbReference type="SAM" id="MobiDB-lite"/>
    </source>
</evidence>
<reference evidence="3 4" key="1">
    <citation type="submission" date="2018-01" db="EMBL/GenBank/DDBJ databases">
        <title>Cryobacterium sp. nov., from glaciers in China.</title>
        <authorList>
            <person name="Liu Q."/>
            <person name="Xin Y.-H."/>
        </authorList>
    </citation>
    <scope>NUCLEOTIDE SEQUENCE [LARGE SCALE GENOMIC DNA]</scope>
    <source>
        <strain evidence="3 4">TMN-42</strain>
    </source>
</reference>
<dbReference type="RefSeq" id="WP_133160199.1">
    <property type="nucleotide sequence ID" value="NZ_PPXD01000001.1"/>
</dbReference>
<accession>A0A2S3ZMC3</accession>
<keyword evidence="2" id="KW-1133">Transmembrane helix</keyword>
<name>A0A2S3ZMC3_9MICO</name>
<dbReference type="Proteomes" id="UP000237340">
    <property type="component" value="Unassembled WGS sequence"/>
</dbReference>
<sequence>MVENVYDDPYDQALADQRFLAAATAAHTGRWSLLDALWWEWHPEDPAPSGSPSPIHRLRELQRRVFAADGDAAGDHAVAQVVRELEAEIVAERSAATDAITAAHADLRRRTADPGQPAPTADGPPHLDPSADPTEGTGDSPAPATPAEVPTGRTARRRLLPSAIVAAALVAAAVIGAVLGSRLTEAASSPAPSASATAETPGNPAALFAQEQRPEDIPAQAMSASFEPDSFRYLGSAGWAEDPNLVGRSPFYAVRASGSLICLVAIPEGSGYLSTCALESEYPSIGLRLSWESADYLAQLPPDFYVEDEMGDMIGDVTVIWGRTGEVTSEMTLRSPTGP</sequence>
<proteinExistence type="predicted"/>
<dbReference type="EMBL" id="PPXD01000001">
    <property type="protein sequence ID" value="POH70065.1"/>
    <property type="molecule type" value="Genomic_DNA"/>
</dbReference>
<organism evidence="3 4">
    <name type="scientific">Cryobacterium zongtaii</name>
    <dbReference type="NCBI Taxonomy" id="1259217"/>
    <lineage>
        <taxon>Bacteria</taxon>
        <taxon>Bacillati</taxon>
        <taxon>Actinomycetota</taxon>
        <taxon>Actinomycetes</taxon>
        <taxon>Micrococcales</taxon>
        <taxon>Microbacteriaceae</taxon>
        <taxon>Cryobacterium</taxon>
    </lineage>
</organism>
<comment type="caution">
    <text evidence="3">The sequence shown here is derived from an EMBL/GenBank/DDBJ whole genome shotgun (WGS) entry which is preliminary data.</text>
</comment>
<evidence type="ECO:0000313" key="4">
    <source>
        <dbReference type="Proteomes" id="UP000237340"/>
    </source>
</evidence>
<keyword evidence="2" id="KW-0812">Transmembrane</keyword>